<keyword evidence="4 11" id="KW-0328">Glycosyltransferase</keyword>
<evidence type="ECO:0000256" key="4">
    <source>
        <dbReference type="ARBA" id="ARBA00022676"/>
    </source>
</evidence>
<dbReference type="GO" id="GO:0000026">
    <property type="term" value="F:alpha-1,2-mannosyltransferase activity"/>
    <property type="evidence" value="ECO:0007669"/>
    <property type="project" value="TreeGrafter"/>
</dbReference>
<evidence type="ECO:0000256" key="10">
    <source>
        <dbReference type="ARBA" id="ARBA00038466"/>
    </source>
</evidence>
<comment type="pathway">
    <text evidence="2">Glycolipid biosynthesis; glycosylphosphatidylinositol-anchor biosynthesis.</text>
</comment>
<sequence length="675" mass="77794">MRRKTQKAGDELPNFESNADMNLSLVPYWFLAFLRVVITLLPQNGYIHPDEYFQSVEIVAGDVFDIEVTRTWEFNTTFPVRSVALPYLAIGIPYSCLKYVAPFISLWFGINIRTPYFLLVLPRLFACLLSFVSDYSLYRICCLYGQNYRARLLTLATSYVTVVYGTRTFSNSTEMTLNSLMLYVVAYCMRHSDQVILQDEYLSDKYNAAGTPVEKVKFYKLRSALPHHSLSLCFVVATITVAGIFNRPTFLAFAFPSVFFWLQRGLGSKIIGLGDFHLRILMFILSGIPATVIFILIDSFYYGYLTMSEIRELKVGLNNFVVTPLNFIKYNINTKNLSEHGLHPRYLHLLVNVPLLYNVLGLLGLAAFLSFICRGVRRKWSDLPRVQSIIGLMTSSFIIPVLALSLFPHQEARFLIPVTLPVIFLHSQRIRHISGIEQKCNEHGTTFKITFSRGSTGSLLLTLWYFINIILTVFFGFLHQGGIYALSTHLAGELQVKSQFTALHLVTSHTYSLPLFFLQLRNSKTSLFSRQTGRRYRLARQFYSYEMGSAPLEDVHMKIQTLLETCELKKHEKRLDYRLYLALPASLMDQFHVTTPNSTLAFEYSVEKVFYPHVSTEALPDVFHLLSHDCMNYDIQTYCETENFYTSPLKFLSRFMQQFGLTLIRIQRAYMHLRC</sequence>
<keyword evidence="8 11" id="KW-1133">Transmembrane helix</keyword>
<evidence type="ECO:0000256" key="3">
    <source>
        <dbReference type="ARBA" id="ARBA00022502"/>
    </source>
</evidence>
<dbReference type="AlphaFoldDB" id="A0A6L2Q5R6"/>
<proteinExistence type="inferred from homology"/>
<dbReference type="EMBL" id="BLKM01000887">
    <property type="protein sequence ID" value="GFG39250.1"/>
    <property type="molecule type" value="Genomic_DNA"/>
</dbReference>
<dbReference type="GO" id="GO:0006506">
    <property type="term" value="P:GPI anchor biosynthetic process"/>
    <property type="evidence" value="ECO:0007669"/>
    <property type="project" value="UniProtKB-KW"/>
</dbReference>
<keyword evidence="13" id="KW-1185">Reference proteome</keyword>
<dbReference type="PANTHER" id="PTHR22760">
    <property type="entry name" value="GLYCOSYLTRANSFERASE"/>
    <property type="match status" value="1"/>
</dbReference>
<feature type="transmembrane region" description="Helical" evidence="11">
    <location>
        <begin position="84"/>
        <end position="109"/>
    </location>
</feature>
<organism evidence="12 13">
    <name type="scientific">Coptotermes formosanus</name>
    <name type="common">Formosan subterranean termite</name>
    <dbReference type="NCBI Taxonomy" id="36987"/>
    <lineage>
        <taxon>Eukaryota</taxon>
        <taxon>Metazoa</taxon>
        <taxon>Ecdysozoa</taxon>
        <taxon>Arthropoda</taxon>
        <taxon>Hexapoda</taxon>
        <taxon>Insecta</taxon>
        <taxon>Pterygota</taxon>
        <taxon>Neoptera</taxon>
        <taxon>Polyneoptera</taxon>
        <taxon>Dictyoptera</taxon>
        <taxon>Blattodea</taxon>
        <taxon>Blattoidea</taxon>
        <taxon>Termitoidae</taxon>
        <taxon>Rhinotermitidae</taxon>
        <taxon>Coptotermes</taxon>
    </lineage>
</organism>
<feature type="transmembrane region" description="Helical" evidence="11">
    <location>
        <begin position="21"/>
        <end position="41"/>
    </location>
</feature>
<feature type="transmembrane region" description="Helical" evidence="11">
    <location>
        <begin position="225"/>
        <end position="244"/>
    </location>
</feature>
<feature type="transmembrane region" description="Helical" evidence="11">
    <location>
        <begin position="278"/>
        <end position="297"/>
    </location>
</feature>
<protein>
    <recommendedName>
        <fullName evidence="11">Mannosyltransferase</fullName>
        <ecNumber evidence="11">2.4.1.-</ecNumber>
    </recommendedName>
</protein>
<evidence type="ECO:0000256" key="7">
    <source>
        <dbReference type="ARBA" id="ARBA00022824"/>
    </source>
</evidence>
<dbReference type="Pfam" id="PF03901">
    <property type="entry name" value="Glyco_transf_22"/>
    <property type="match status" value="1"/>
</dbReference>
<reference evidence="13" key="1">
    <citation type="submission" date="2020-01" db="EMBL/GenBank/DDBJ databases">
        <title>Draft genome sequence of the Termite Coptotermes fromosanus.</title>
        <authorList>
            <person name="Itakura S."/>
            <person name="Yosikawa Y."/>
            <person name="Umezawa K."/>
        </authorList>
    </citation>
    <scope>NUCLEOTIDE SEQUENCE [LARGE SCALE GENOMIC DNA]</scope>
</reference>
<dbReference type="Proteomes" id="UP000502823">
    <property type="component" value="Unassembled WGS sequence"/>
</dbReference>
<evidence type="ECO:0000256" key="11">
    <source>
        <dbReference type="RuleBase" id="RU363075"/>
    </source>
</evidence>
<feature type="transmembrane region" description="Helical" evidence="11">
    <location>
        <begin position="355"/>
        <end position="376"/>
    </location>
</feature>
<evidence type="ECO:0000313" key="13">
    <source>
        <dbReference type="Proteomes" id="UP000502823"/>
    </source>
</evidence>
<dbReference type="EC" id="2.4.1.-" evidence="11"/>
<keyword evidence="5" id="KW-0808">Transferase</keyword>
<comment type="similarity">
    <text evidence="10">Belongs to the glycosyltransferase 22 family. PIGZ subfamily.</text>
</comment>
<name>A0A6L2Q5R6_COPFO</name>
<comment type="subcellular location">
    <subcellularLocation>
        <location evidence="1 11">Endoplasmic reticulum membrane</location>
        <topology evidence="1 11">Multi-pass membrane protein</topology>
    </subcellularLocation>
</comment>
<evidence type="ECO:0000256" key="2">
    <source>
        <dbReference type="ARBA" id="ARBA00004687"/>
    </source>
</evidence>
<keyword evidence="6 11" id="KW-0812">Transmembrane</keyword>
<accession>A0A6L2Q5R6</accession>
<evidence type="ECO:0000256" key="6">
    <source>
        <dbReference type="ARBA" id="ARBA00022692"/>
    </source>
</evidence>
<dbReference type="InParanoid" id="A0A6L2Q5R6"/>
<evidence type="ECO:0000256" key="5">
    <source>
        <dbReference type="ARBA" id="ARBA00022679"/>
    </source>
</evidence>
<feature type="transmembrane region" description="Helical" evidence="11">
    <location>
        <begin position="459"/>
        <end position="478"/>
    </location>
</feature>
<dbReference type="GO" id="GO:0005789">
    <property type="term" value="C:endoplasmic reticulum membrane"/>
    <property type="evidence" value="ECO:0007669"/>
    <property type="project" value="UniProtKB-SubCell"/>
</dbReference>
<dbReference type="PANTHER" id="PTHR22760:SF3">
    <property type="entry name" value="GPI MANNOSYLTRANSFERASE 4"/>
    <property type="match status" value="1"/>
</dbReference>
<comment type="caution">
    <text evidence="12">The sequence shown here is derived from an EMBL/GenBank/DDBJ whole genome shotgun (WGS) entry which is preliminary data.</text>
</comment>
<feature type="transmembrane region" description="Helical" evidence="11">
    <location>
        <begin position="116"/>
        <end position="138"/>
    </location>
</feature>
<gene>
    <name evidence="12" type="ORF">Cfor_00726</name>
</gene>
<evidence type="ECO:0000256" key="8">
    <source>
        <dbReference type="ARBA" id="ARBA00022989"/>
    </source>
</evidence>
<keyword evidence="3" id="KW-0337">GPI-anchor biosynthesis</keyword>
<evidence type="ECO:0000313" key="12">
    <source>
        <dbReference type="EMBL" id="GFG39250.1"/>
    </source>
</evidence>
<dbReference type="OrthoDB" id="10066429at2759"/>
<evidence type="ECO:0000256" key="1">
    <source>
        <dbReference type="ARBA" id="ARBA00004477"/>
    </source>
</evidence>
<keyword evidence="9 11" id="KW-0472">Membrane</keyword>
<dbReference type="InterPro" id="IPR005599">
    <property type="entry name" value="GPI_mannosylTrfase"/>
</dbReference>
<keyword evidence="7 11" id="KW-0256">Endoplasmic reticulum</keyword>
<evidence type="ECO:0000256" key="9">
    <source>
        <dbReference type="ARBA" id="ARBA00023136"/>
    </source>
</evidence>
<feature type="transmembrane region" description="Helical" evidence="11">
    <location>
        <begin position="150"/>
        <end position="169"/>
    </location>
</feature>
<feature type="transmembrane region" description="Helical" evidence="11">
    <location>
        <begin position="388"/>
        <end position="407"/>
    </location>
</feature>
<dbReference type="FunCoup" id="A0A6L2Q5R6">
    <property type="interactions" value="120"/>
</dbReference>